<dbReference type="SMART" id="SM00382">
    <property type="entry name" value="AAA"/>
    <property type="match status" value="1"/>
</dbReference>
<feature type="transmembrane region" description="Helical" evidence="8">
    <location>
        <begin position="209"/>
        <end position="228"/>
    </location>
</feature>
<evidence type="ECO:0000259" key="10">
    <source>
        <dbReference type="PROSITE" id="PS50929"/>
    </source>
</evidence>
<accession>A0ABP6RER0</accession>
<dbReference type="InterPro" id="IPR036640">
    <property type="entry name" value="ABC1_TM_sf"/>
</dbReference>
<gene>
    <name evidence="11" type="ORF">GCM10020260_10640</name>
</gene>
<comment type="caution">
    <text evidence="11">The sequence shown here is derived from an EMBL/GenBank/DDBJ whole genome shotgun (WGS) entry which is preliminary data.</text>
</comment>
<keyword evidence="4 11" id="KW-0067">ATP-binding</keyword>
<evidence type="ECO:0000256" key="3">
    <source>
        <dbReference type="ARBA" id="ARBA00022741"/>
    </source>
</evidence>
<keyword evidence="2 8" id="KW-0812">Transmembrane</keyword>
<feature type="domain" description="ABC transporter" evidence="9">
    <location>
        <begin position="410"/>
        <end position="645"/>
    </location>
</feature>
<feature type="transmembrane region" description="Helical" evidence="8">
    <location>
        <begin position="234"/>
        <end position="251"/>
    </location>
</feature>
<dbReference type="Pfam" id="PF00005">
    <property type="entry name" value="ABC_tran"/>
    <property type="match status" value="1"/>
</dbReference>
<dbReference type="PANTHER" id="PTHR43394">
    <property type="entry name" value="ATP-DEPENDENT PERMEASE MDL1, MITOCHONDRIAL"/>
    <property type="match status" value="1"/>
</dbReference>
<dbReference type="InterPro" id="IPR017871">
    <property type="entry name" value="ABC_transporter-like_CS"/>
</dbReference>
<dbReference type="InterPro" id="IPR011527">
    <property type="entry name" value="ABC1_TM_dom"/>
</dbReference>
<feature type="transmembrane region" description="Helical" evidence="8">
    <location>
        <begin position="307"/>
        <end position="327"/>
    </location>
</feature>
<dbReference type="CDD" id="cd18546">
    <property type="entry name" value="ABC_6TM_Rv0194_D2_like"/>
    <property type="match status" value="1"/>
</dbReference>
<evidence type="ECO:0000256" key="8">
    <source>
        <dbReference type="SAM" id="Phobius"/>
    </source>
</evidence>
<dbReference type="InterPro" id="IPR003439">
    <property type="entry name" value="ABC_transporter-like_ATP-bd"/>
</dbReference>
<evidence type="ECO:0000313" key="11">
    <source>
        <dbReference type="EMBL" id="GAA3282867.1"/>
    </source>
</evidence>
<comment type="subcellular location">
    <subcellularLocation>
        <location evidence="1">Cell membrane</location>
        <topology evidence="1">Multi-pass membrane protein</topology>
    </subcellularLocation>
</comment>
<dbReference type="InterPro" id="IPR039421">
    <property type="entry name" value="Type_1_exporter"/>
</dbReference>
<sequence length="652" mass="71326">MAEQTDARHADPGTDEVPDFDADPVAATIGTPISDELRAGRFSPSDSAYDYLRGTAGEEQVQMDADERRFIRRRSLKLLAHLSQGVRAKLLLTVACVLIAQAAQASTPMIIAWAIDWGLPRMTEGEMIGMWLPGSAYVVAALTAGLLIMAYTRMTASVSQQMLFTLRGEVFRQTQQLSLDFHEEYTSGKVISRQTSDLESLRELLDGGINSLVQGVMFMTFTAISIWIMDWRSGLLLLAVAVPIGFLGRWYQLRSEVAYRQTRISSARMIVHFVETMTGIRAVQAFRRETARSRQYRRLAGAYRDDMVHSLGLFGILQPTLMALGNLTVTAVLVWGGFRVLSGDLDVGILVALLLATKRVFQPLDMIAMFYNSLQSATAALEKVSGLLEEQPTIEEAEEPEHLDSCAGEVRFADAAFRYTEDGPTVLGPLDLHIPAGQTVAVVGTTGAGKSTLVKLLARFYDVSSGSLKLDDVDLRELALDDHHRHVAMVTQEAFLFSGSIRDNIALGRPDADEEEIVEAAWTVGAHEFIASLPEGYDTDVSSRGGRLSAGQRQLISFARAFLADPAVLILDEATSSLDLPSEQLVQQGLQKLLGHRTALIIAHRLSTVTIADRVLVVDHGQIVEDGSPDELIAAGGYFSRLHAAWETSMTS</sequence>
<keyword evidence="3" id="KW-0547">Nucleotide-binding</keyword>
<dbReference type="Pfam" id="PF00664">
    <property type="entry name" value="ABC_membrane"/>
    <property type="match status" value="1"/>
</dbReference>
<keyword evidence="5 8" id="KW-1133">Transmembrane helix</keyword>
<feature type="region of interest" description="Disordered" evidence="7">
    <location>
        <begin position="1"/>
        <end position="25"/>
    </location>
</feature>
<keyword evidence="12" id="KW-1185">Reference proteome</keyword>
<dbReference type="Gene3D" id="1.20.1560.10">
    <property type="entry name" value="ABC transporter type 1, transmembrane domain"/>
    <property type="match status" value="1"/>
</dbReference>
<dbReference type="Gene3D" id="3.40.50.300">
    <property type="entry name" value="P-loop containing nucleotide triphosphate hydrolases"/>
    <property type="match status" value="1"/>
</dbReference>
<protein>
    <submittedName>
        <fullName evidence="11">ABC transporter ATP-binding protein</fullName>
    </submittedName>
</protein>
<evidence type="ECO:0000256" key="2">
    <source>
        <dbReference type="ARBA" id="ARBA00022692"/>
    </source>
</evidence>
<feature type="transmembrane region" description="Helical" evidence="8">
    <location>
        <begin position="90"/>
        <end position="115"/>
    </location>
</feature>
<evidence type="ECO:0000259" key="9">
    <source>
        <dbReference type="PROSITE" id="PS50893"/>
    </source>
</evidence>
<dbReference type="InterPro" id="IPR027417">
    <property type="entry name" value="P-loop_NTPase"/>
</dbReference>
<dbReference type="PROSITE" id="PS50929">
    <property type="entry name" value="ABC_TM1F"/>
    <property type="match status" value="1"/>
</dbReference>
<dbReference type="PROSITE" id="PS00211">
    <property type="entry name" value="ABC_TRANSPORTER_1"/>
    <property type="match status" value="1"/>
</dbReference>
<dbReference type="SUPFAM" id="SSF90123">
    <property type="entry name" value="ABC transporter transmembrane region"/>
    <property type="match status" value="1"/>
</dbReference>
<dbReference type="InterPro" id="IPR003593">
    <property type="entry name" value="AAA+_ATPase"/>
</dbReference>
<feature type="transmembrane region" description="Helical" evidence="8">
    <location>
        <begin position="135"/>
        <end position="152"/>
    </location>
</feature>
<evidence type="ECO:0000256" key="7">
    <source>
        <dbReference type="SAM" id="MobiDB-lite"/>
    </source>
</evidence>
<dbReference type="EMBL" id="BAAAYG010000003">
    <property type="protein sequence ID" value="GAA3282867.1"/>
    <property type="molecule type" value="Genomic_DNA"/>
</dbReference>
<dbReference type="Proteomes" id="UP001501736">
    <property type="component" value="Unassembled WGS sequence"/>
</dbReference>
<keyword evidence="6 8" id="KW-0472">Membrane</keyword>
<organism evidence="11 12">
    <name type="scientific">Nesterenkonia halobia</name>
    <dbReference type="NCBI Taxonomy" id="37922"/>
    <lineage>
        <taxon>Bacteria</taxon>
        <taxon>Bacillati</taxon>
        <taxon>Actinomycetota</taxon>
        <taxon>Actinomycetes</taxon>
        <taxon>Micrococcales</taxon>
        <taxon>Micrococcaceae</taxon>
        <taxon>Nesterenkonia</taxon>
    </lineage>
</organism>
<feature type="domain" description="ABC transmembrane type-1" evidence="10">
    <location>
        <begin position="91"/>
        <end position="376"/>
    </location>
</feature>
<dbReference type="PANTHER" id="PTHR43394:SF1">
    <property type="entry name" value="ATP-BINDING CASSETTE SUB-FAMILY B MEMBER 10, MITOCHONDRIAL"/>
    <property type="match status" value="1"/>
</dbReference>
<dbReference type="SUPFAM" id="SSF52540">
    <property type="entry name" value="P-loop containing nucleoside triphosphate hydrolases"/>
    <property type="match status" value="1"/>
</dbReference>
<evidence type="ECO:0000256" key="4">
    <source>
        <dbReference type="ARBA" id="ARBA00022840"/>
    </source>
</evidence>
<dbReference type="GO" id="GO:0005524">
    <property type="term" value="F:ATP binding"/>
    <property type="evidence" value="ECO:0007669"/>
    <property type="project" value="UniProtKB-KW"/>
</dbReference>
<dbReference type="PROSITE" id="PS50893">
    <property type="entry name" value="ABC_TRANSPORTER_2"/>
    <property type="match status" value="1"/>
</dbReference>
<name>A0ABP6RER0_9MICC</name>
<evidence type="ECO:0000256" key="1">
    <source>
        <dbReference type="ARBA" id="ARBA00004651"/>
    </source>
</evidence>
<evidence type="ECO:0000313" key="12">
    <source>
        <dbReference type="Proteomes" id="UP001501736"/>
    </source>
</evidence>
<proteinExistence type="predicted"/>
<feature type="compositionally biased region" description="Basic and acidic residues" evidence="7">
    <location>
        <begin position="1"/>
        <end position="12"/>
    </location>
</feature>
<feature type="compositionally biased region" description="Acidic residues" evidence="7">
    <location>
        <begin position="13"/>
        <end position="22"/>
    </location>
</feature>
<reference evidence="12" key="1">
    <citation type="journal article" date="2019" name="Int. J. Syst. Evol. Microbiol.">
        <title>The Global Catalogue of Microorganisms (GCM) 10K type strain sequencing project: providing services to taxonomists for standard genome sequencing and annotation.</title>
        <authorList>
            <consortium name="The Broad Institute Genomics Platform"/>
            <consortium name="The Broad Institute Genome Sequencing Center for Infectious Disease"/>
            <person name="Wu L."/>
            <person name="Ma J."/>
        </authorList>
    </citation>
    <scope>NUCLEOTIDE SEQUENCE [LARGE SCALE GENOMIC DNA]</scope>
    <source>
        <strain evidence="12">JCM 11483</strain>
    </source>
</reference>
<evidence type="ECO:0000256" key="6">
    <source>
        <dbReference type="ARBA" id="ARBA00023136"/>
    </source>
</evidence>
<evidence type="ECO:0000256" key="5">
    <source>
        <dbReference type="ARBA" id="ARBA00022989"/>
    </source>
</evidence>